<protein>
    <submittedName>
        <fullName evidence="1">DUF4864 domain-containing protein</fullName>
    </submittedName>
</protein>
<proteinExistence type="predicted"/>
<evidence type="ECO:0000313" key="2">
    <source>
        <dbReference type="Proteomes" id="UP000305888"/>
    </source>
</evidence>
<dbReference type="KEGG" id="ppru:FDP22_17500"/>
<dbReference type="Pfam" id="PF16156">
    <property type="entry name" value="DUF4864"/>
    <property type="match status" value="1"/>
</dbReference>
<gene>
    <name evidence="1" type="ORF">FDP22_17500</name>
</gene>
<dbReference type="EMBL" id="CP040818">
    <property type="protein sequence ID" value="QDL93784.1"/>
    <property type="molecule type" value="Genomic_DNA"/>
</dbReference>
<dbReference type="AlphaFoldDB" id="A0A5B8G189"/>
<sequence length="127" mass="14079">MAMAVPVGTATAGEREEAMAAVVTRQIEAFRAEDLEGAFAFASPMIRRMFHDARNFGAMVRNGYPMVWRPEEVTMGPVVMREGRPVQTVFLRDARGMSYVAEYTMIETEDGWRIDGVRIVEAGGSSV</sequence>
<accession>A0A5B8G189</accession>
<name>A0A5B8G189_9RHOB</name>
<dbReference type="OrthoDB" id="9130422at2"/>
<keyword evidence="2" id="KW-1185">Reference proteome</keyword>
<reference evidence="1 2" key="1">
    <citation type="submission" date="2019-06" db="EMBL/GenBank/DDBJ databases">
        <title>Genome sequence of Rhodobacteraceae bacterium D4M1.</title>
        <authorList>
            <person name="Cao J."/>
        </authorList>
    </citation>
    <scope>NUCLEOTIDE SEQUENCE [LARGE SCALE GENOMIC DNA]</scope>
    <source>
        <strain evidence="1 2">D4M1</strain>
    </source>
</reference>
<organism evidence="1 2">
    <name type="scientific">Paroceanicella profunda</name>
    <dbReference type="NCBI Taxonomy" id="2579971"/>
    <lineage>
        <taxon>Bacteria</taxon>
        <taxon>Pseudomonadati</taxon>
        <taxon>Pseudomonadota</taxon>
        <taxon>Alphaproteobacteria</taxon>
        <taxon>Rhodobacterales</taxon>
        <taxon>Paracoccaceae</taxon>
        <taxon>Paroceanicella</taxon>
    </lineage>
</organism>
<evidence type="ECO:0000313" key="1">
    <source>
        <dbReference type="EMBL" id="QDL93784.1"/>
    </source>
</evidence>
<dbReference type="Proteomes" id="UP000305888">
    <property type="component" value="Chromosome"/>
</dbReference>
<dbReference type="InterPro" id="IPR032347">
    <property type="entry name" value="DUF4864"/>
</dbReference>